<keyword evidence="1" id="KW-0812">Transmembrane</keyword>
<organism evidence="2 3">
    <name type="scientific">Sphingorhabdus lacus</name>
    <dbReference type="NCBI Taxonomy" id="392610"/>
    <lineage>
        <taxon>Bacteria</taxon>
        <taxon>Pseudomonadati</taxon>
        <taxon>Pseudomonadota</taxon>
        <taxon>Alphaproteobacteria</taxon>
        <taxon>Sphingomonadales</taxon>
        <taxon>Sphingomonadaceae</taxon>
        <taxon>Sphingorhabdus</taxon>
    </lineage>
</organism>
<keyword evidence="1" id="KW-1133">Transmembrane helix</keyword>
<feature type="transmembrane region" description="Helical" evidence="1">
    <location>
        <begin position="228"/>
        <end position="249"/>
    </location>
</feature>
<name>A0A6I6LC44_9SPHN</name>
<keyword evidence="3" id="KW-1185">Reference proteome</keyword>
<proteinExistence type="predicted"/>
<dbReference type="KEGG" id="slaa:EUU25_16310"/>
<dbReference type="OrthoDB" id="7578052at2"/>
<evidence type="ECO:0000313" key="2">
    <source>
        <dbReference type="EMBL" id="QGY82041.1"/>
    </source>
</evidence>
<feature type="transmembrane region" description="Helical" evidence="1">
    <location>
        <begin position="79"/>
        <end position="99"/>
    </location>
</feature>
<keyword evidence="1" id="KW-0472">Membrane</keyword>
<gene>
    <name evidence="2" type="ORF">EUU25_16310</name>
</gene>
<dbReference type="AlphaFoldDB" id="A0A6I6LC44"/>
<dbReference type="EMBL" id="CP035733">
    <property type="protein sequence ID" value="QGY82041.1"/>
    <property type="molecule type" value="Genomic_DNA"/>
</dbReference>
<accession>A0A6I6LC44</accession>
<evidence type="ECO:0000256" key="1">
    <source>
        <dbReference type="SAM" id="Phobius"/>
    </source>
</evidence>
<protein>
    <submittedName>
        <fullName evidence="2">Uncharacterized protein</fullName>
    </submittedName>
</protein>
<reference evidence="3" key="1">
    <citation type="submission" date="2019-01" db="EMBL/GenBank/DDBJ databases">
        <title>Sphingorhabdus lacus sp.nov., isolated from an oligotrophic freshwater lake.</title>
        <authorList>
            <person name="Park M."/>
        </authorList>
    </citation>
    <scope>NUCLEOTIDE SEQUENCE [LARGE SCALE GENOMIC DNA]</scope>
    <source>
        <strain evidence="3">IMCC1753</strain>
    </source>
</reference>
<sequence length="268" mass="29939">MFEAHSYRGFYAWVSEWQISVFGSYAPFLSFLFLLAIGVLPVLLILTLIRKRRRRQPDVVGAANLRLERAIKIRNAARGVFAVAFGLLLVALLFVTFALPNDEGEPVTLTVSENSSVPLREGAARLVGGEVGTMFTFGQSWWIGEHRKFFAVYQVPGLNREGASFFVDLGPVDVKQLPGLRQRTTWSGLLVKGGLPGTTRPMLRSAGIKVSDPYYTLYPDRRTLQASYFVQLGQMALLALLLALVSIFYNRHIARIQREFNTAARPTV</sequence>
<dbReference type="Proteomes" id="UP000428803">
    <property type="component" value="Chromosome"/>
</dbReference>
<feature type="transmembrane region" description="Helical" evidence="1">
    <location>
        <begin position="25"/>
        <end position="49"/>
    </location>
</feature>
<evidence type="ECO:0000313" key="3">
    <source>
        <dbReference type="Proteomes" id="UP000428803"/>
    </source>
</evidence>
<dbReference type="RefSeq" id="WP_158902896.1">
    <property type="nucleotide sequence ID" value="NZ_CP035733.1"/>
</dbReference>